<dbReference type="InterPro" id="IPR046341">
    <property type="entry name" value="SET_dom_sf"/>
</dbReference>
<dbReference type="Pfam" id="PF00856">
    <property type="entry name" value="SET"/>
    <property type="match status" value="1"/>
</dbReference>
<dbReference type="InterPro" id="IPR011990">
    <property type="entry name" value="TPR-like_helical_dom_sf"/>
</dbReference>
<dbReference type="PROSITE" id="PS50280">
    <property type="entry name" value="SET"/>
    <property type="match status" value="1"/>
</dbReference>
<dbReference type="AlphaFoldDB" id="A0A9Q5NAC9"/>
<name>A0A9Q5NAC9_SANBA</name>
<comment type="caution">
    <text evidence="2">The sequence shown here is derived from an EMBL/GenBank/DDBJ whole genome shotgun (WGS) entry which is preliminary data.</text>
</comment>
<protein>
    <submittedName>
        <fullName evidence="2">SET domain-containing protein</fullName>
    </submittedName>
</protein>
<organism evidence="2 3">
    <name type="scientific">Sanghuangporus baumii</name>
    <name type="common">Phellinus baumii</name>
    <dbReference type="NCBI Taxonomy" id="108892"/>
    <lineage>
        <taxon>Eukaryota</taxon>
        <taxon>Fungi</taxon>
        <taxon>Dikarya</taxon>
        <taxon>Basidiomycota</taxon>
        <taxon>Agaricomycotina</taxon>
        <taxon>Agaricomycetes</taxon>
        <taxon>Hymenochaetales</taxon>
        <taxon>Hymenochaetaceae</taxon>
        <taxon>Sanghuangporus</taxon>
    </lineage>
</organism>
<evidence type="ECO:0000259" key="1">
    <source>
        <dbReference type="PROSITE" id="PS50280"/>
    </source>
</evidence>
<dbReference type="InterPro" id="IPR001214">
    <property type="entry name" value="SET_dom"/>
</dbReference>
<evidence type="ECO:0000313" key="3">
    <source>
        <dbReference type="Proteomes" id="UP000757232"/>
    </source>
</evidence>
<dbReference type="InterPro" id="IPR053185">
    <property type="entry name" value="SET_domain_protein"/>
</dbReference>
<accession>A0A9Q5NAC9</accession>
<dbReference type="OrthoDB" id="5945798at2759"/>
<feature type="domain" description="SET" evidence="1">
    <location>
        <begin position="49"/>
        <end position="204"/>
    </location>
</feature>
<gene>
    <name evidence="2" type="ORF">A7U60_g6581</name>
</gene>
<dbReference type="PANTHER" id="PTHR47332:SF4">
    <property type="entry name" value="SET DOMAIN-CONTAINING PROTEIN 5"/>
    <property type="match status" value="1"/>
</dbReference>
<sequence length="372" mass="42383">MFYSDHDMAIRCCRTPDGRRTVAVWALYYDTFKKIPNKGWLPPITPTPPPYEICTFKAKGRGMVATRDIGFGEIVINERPVLMIPFRMPRFNPLNPWRDMEELPLQMLYQLEQEDRKKVVRLHNCKSLDNYGPLGGIFMTNALSFLVADSRVCKEYAAICLTISNINHACLPNASYESDAETVVFTIRAKRNIAKGEEITLAYIQDEGLSTAERQDLLQRKYSFKCSCELCSAGAVSDERRKFIRTTVQSIDSMFDKWNELGLDRAARTNEAKRLSKTVEELLQAMDEEGLHTGRKISIELCIAMYAILGDTKSFRKWINRALDSEAMKGRDASLETVKKLDGMLDDPSSYLLWDSLDAGLPERTSTNNIRV</sequence>
<dbReference type="CDD" id="cd20071">
    <property type="entry name" value="SET_SMYD"/>
    <property type="match status" value="1"/>
</dbReference>
<reference evidence="2" key="1">
    <citation type="submission" date="2016-06" db="EMBL/GenBank/DDBJ databases">
        <title>Draft Genome sequence of the fungus Inonotus baumii.</title>
        <authorList>
            <person name="Zhu H."/>
            <person name="Lin W."/>
        </authorList>
    </citation>
    <scope>NUCLEOTIDE SEQUENCE</scope>
    <source>
        <strain evidence="2">821</strain>
    </source>
</reference>
<dbReference type="SUPFAM" id="SSF82199">
    <property type="entry name" value="SET domain"/>
    <property type="match status" value="1"/>
</dbReference>
<proteinExistence type="predicted"/>
<dbReference type="Proteomes" id="UP000757232">
    <property type="component" value="Unassembled WGS sequence"/>
</dbReference>
<evidence type="ECO:0000313" key="2">
    <source>
        <dbReference type="EMBL" id="OCB86269.1"/>
    </source>
</evidence>
<keyword evidence="3" id="KW-1185">Reference proteome</keyword>
<dbReference type="Gene3D" id="2.170.270.10">
    <property type="entry name" value="SET domain"/>
    <property type="match status" value="1"/>
</dbReference>
<dbReference type="SMART" id="SM00317">
    <property type="entry name" value="SET"/>
    <property type="match status" value="1"/>
</dbReference>
<dbReference type="PANTHER" id="PTHR47332">
    <property type="entry name" value="SET DOMAIN-CONTAINING PROTEIN 5"/>
    <property type="match status" value="1"/>
</dbReference>
<dbReference type="Gene3D" id="1.25.40.10">
    <property type="entry name" value="Tetratricopeptide repeat domain"/>
    <property type="match status" value="1"/>
</dbReference>
<dbReference type="EMBL" id="LNZH02000203">
    <property type="protein sequence ID" value="OCB86269.1"/>
    <property type="molecule type" value="Genomic_DNA"/>
</dbReference>